<evidence type="ECO:0000256" key="2">
    <source>
        <dbReference type="ARBA" id="ARBA00022448"/>
    </source>
</evidence>
<gene>
    <name evidence="9" type="ORF">A8709_13390</name>
</gene>
<protein>
    <submittedName>
        <fullName evidence="9">Sugar ABC transporter permease</fullName>
    </submittedName>
</protein>
<feature type="transmembrane region" description="Helical" evidence="7">
    <location>
        <begin position="239"/>
        <end position="259"/>
    </location>
</feature>
<evidence type="ECO:0000256" key="6">
    <source>
        <dbReference type="ARBA" id="ARBA00023136"/>
    </source>
</evidence>
<dbReference type="InterPro" id="IPR000515">
    <property type="entry name" value="MetI-like"/>
</dbReference>
<feature type="transmembrane region" description="Helical" evidence="7">
    <location>
        <begin position="69"/>
        <end position="93"/>
    </location>
</feature>
<dbReference type="PROSITE" id="PS50928">
    <property type="entry name" value="ABC_TM1"/>
    <property type="match status" value="1"/>
</dbReference>
<name>A0A1C1A3G4_9BACL</name>
<dbReference type="Gene3D" id="1.10.3720.10">
    <property type="entry name" value="MetI-like"/>
    <property type="match status" value="1"/>
</dbReference>
<evidence type="ECO:0000256" key="4">
    <source>
        <dbReference type="ARBA" id="ARBA00022692"/>
    </source>
</evidence>
<comment type="similarity">
    <text evidence="7">Belongs to the binding-protein-dependent transport system permease family.</text>
</comment>
<evidence type="ECO:0000313" key="9">
    <source>
        <dbReference type="EMBL" id="OCT15099.1"/>
    </source>
</evidence>
<dbReference type="OrthoDB" id="9771544at2"/>
<proteinExistence type="inferred from homology"/>
<dbReference type="EMBL" id="LYPC01000014">
    <property type="protein sequence ID" value="OCT15099.1"/>
    <property type="molecule type" value="Genomic_DNA"/>
</dbReference>
<evidence type="ECO:0000256" key="3">
    <source>
        <dbReference type="ARBA" id="ARBA00022475"/>
    </source>
</evidence>
<dbReference type="Pfam" id="PF00528">
    <property type="entry name" value="BPD_transp_1"/>
    <property type="match status" value="1"/>
</dbReference>
<evidence type="ECO:0000259" key="8">
    <source>
        <dbReference type="PROSITE" id="PS50928"/>
    </source>
</evidence>
<dbReference type="AlphaFoldDB" id="A0A1C1A3G4"/>
<keyword evidence="5 7" id="KW-1133">Transmembrane helix</keyword>
<feature type="transmembrane region" description="Helical" evidence="7">
    <location>
        <begin position="181"/>
        <end position="204"/>
    </location>
</feature>
<dbReference type="InterPro" id="IPR035906">
    <property type="entry name" value="MetI-like_sf"/>
</dbReference>
<dbReference type="STRING" id="512399.A8709_13390"/>
<evidence type="ECO:0000256" key="5">
    <source>
        <dbReference type="ARBA" id="ARBA00022989"/>
    </source>
</evidence>
<comment type="subcellular location">
    <subcellularLocation>
        <location evidence="1 7">Cell membrane</location>
        <topology evidence="1 7">Multi-pass membrane protein</topology>
    </subcellularLocation>
</comment>
<evidence type="ECO:0000313" key="10">
    <source>
        <dbReference type="Proteomes" id="UP000093309"/>
    </source>
</evidence>
<accession>A0A1C1A3G4</accession>
<feature type="transmembrane region" description="Helical" evidence="7">
    <location>
        <begin position="141"/>
        <end position="160"/>
    </location>
</feature>
<comment type="caution">
    <text evidence="9">The sequence shown here is derived from an EMBL/GenBank/DDBJ whole genome shotgun (WGS) entry which is preliminary data.</text>
</comment>
<reference evidence="10" key="1">
    <citation type="submission" date="2016-05" db="EMBL/GenBank/DDBJ databases">
        <title>Paenibacillus oryzae. sp. nov., isolated from the rice root.</title>
        <authorList>
            <person name="Zhang J."/>
            <person name="Zhang X."/>
        </authorList>
    </citation>
    <scope>NUCLEOTIDE SEQUENCE [LARGE SCALE GENOMIC DNA]</scope>
    <source>
        <strain evidence="10">KCTC13222</strain>
    </source>
</reference>
<dbReference type="CDD" id="cd06261">
    <property type="entry name" value="TM_PBP2"/>
    <property type="match status" value="1"/>
</dbReference>
<organism evidence="9 10">
    <name type="scientific">Paenibacillus pectinilyticus</name>
    <dbReference type="NCBI Taxonomy" id="512399"/>
    <lineage>
        <taxon>Bacteria</taxon>
        <taxon>Bacillati</taxon>
        <taxon>Bacillota</taxon>
        <taxon>Bacilli</taxon>
        <taxon>Bacillales</taxon>
        <taxon>Paenibacillaceae</taxon>
        <taxon>Paenibacillus</taxon>
    </lineage>
</organism>
<feature type="transmembrane region" description="Helical" evidence="7">
    <location>
        <begin position="105"/>
        <end position="129"/>
    </location>
</feature>
<dbReference type="GO" id="GO:0005886">
    <property type="term" value="C:plasma membrane"/>
    <property type="evidence" value="ECO:0007669"/>
    <property type="project" value="UniProtKB-SubCell"/>
</dbReference>
<keyword evidence="3" id="KW-1003">Cell membrane</keyword>
<keyword evidence="2 7" id="KW-0813">Transport</keyword>
<keyword evidence="4 7" id="KW-0812">Transmembrane</keyword>
<dbReference type="SUPFAM" id="SSF161098">
    <property type="entry name" value="MetI-like"/>
    <property type="match status" value="1"/>
</dbReference>
<dbReference type="PANTHER" id="PTHR43744">
    <property type="entry name" value="ABC TRANSPORTER PERMEASE PROTEIN MG189-RELATED-RELATED"/>
    <property type="match status" value="1"/>
</dbReference>
<keyword evidence="6 7" id="KW-0472">Membrane</keyword>
<sequence>MILKKTRAISKHTIMLLFTFITIGPFYWMISTSLKQTDHLIKMPPDLLPIPINFHYYVDVFTMVPMAKAIVNSFMLTFAIVIGTLFFSSLAAFAFSKYKFKYSGLLFAIILSSLIIPQQASLIPMYVAFSKIHWIDTYWPLIVPATLLNGYAVFLIRQFMIGIPDDYMEAAKLDGSSAFKIYYSIMLPLCKPVLASLALFTFIFHWNNYLSQLIYINSENKFTVPLLIATFRDSYKLDWGRLMAGATVSILPSTLFYFLSQKFFLEGITFSGVKG</sequence>
<feature type="domain" description="ABC transmembrane type-1" evidence="8">
    <location>
        <begin position="70"/>
        <end position="260"/>
    </location>
</feature>
<dbReference type="Proteomes" id="UP000093309">
    <property type="component" value="Unassembled WGS sequence"/>
</dbReference>
<dbReference type="GO" id="GO:0055085">
    <property type="term" value="P:transmembrane transport"/>
    <property type="evidence" value="ECO:0007669"/>
    <property type="project" value="InterPro"/>
</dbReference>
<keyword evidence="10" id="KW-1185">Reference proteome</keyword>
<evidence type="ECO:0000256" key="7">
    <source>
        <dbReference type="RuleBase" id="RU363032"/>
    </source>
</evidence>
<evidence type="ECO:0000256" key="1">
    <source>
        <dbReference type="ARBA" id="ARBA00004651"/>
    </source>
</evidence>
<feature type="transmembrane region" description="Helical" evidence="7">
    <location>
        <begin position="12"/>
        <end position="30"/>
    </location>
</feature>
<dbReference type="PANTHER" id="PTHR43744:SF12">
    <property type="entry name" value="ABC TRANSPORTER PERMEASE PROTEIN MG189-RELATED"/>
    <property type="match status" value="1"/>
</dbReference>